<evidence type="ECO:0000256" key="1">
    <source>
        <dbReference type="SAM" id="MobiDB-lite"/>
    </source>
</evidence>
<dbReference type="Proteomes" id="UP001218218">
    <property type="component" value="Unassembled WGS sequence"/>
</dbReference>
<feature type="region of interest" description="Disordered" evidence="1">
    <location>
        <begin position="1"/>
        <end position="35"/>
    </location>
</feature>
<keyword evidence="3" id="KW-1185">Reference proteome</keyword>
<proteinExistence type="predicted"/>
<comment type="caution">
    <text evidence="2">The sequence shown here is derived from an EMBL/GenBank/DDBJ whole genome shotgun (WGS) entry which is preliminary data.</text>
</comment>
<evidence type="ECO:0000313" key="3">
    <source>
        <dbReference type="Proteomes" id="UP001218218"/>
    </source>
</evidence>
<organism evidence="2 3">
    <name type="scientific">Mycena albidolilacea</name>
    <dbReference type="NCBI Taxonomy" id="1033008"/>
    <lineage>
        <taxon>Eukaryota</taxon>
        <taxon>Fungi</taxon>
        <taxon>Dikarya</taxon>
        <taxon>Basidiomycota</taxon>
        <taxon>Agaricomycotina</taxon>
        <taxon>Agaricomycetes</taxon>
        <taxon>Agaricomycetidae</taxon>
        <taxon>Agaricales</taxon>
        <taxon>Marasmiineae</taxon>
        <taxon>Mycenaceae</taxon>
        <taxon>Mycena</taxon>
    </lineage>
</organism>
<dbReference type="EMBL" id="JARIHO010000010">
    <property type="protein sequence ID" value="KAJ7354644.1"/>
    <property type="molecule type" value="Genomic_DNA"/>
</dbReference>
<dbReference type="AlphaFoldDB" id="A0AAD7EWD9"/>
<feature type="compositionally biased region" description="Polar residues" evidence="1">
    <location>
        <begin position="95"/>
        <end position="118"/>
    </location>
</feature>
<feature type="compositionally biased region" description="Basic and acidic residues" evidence="1">
    <location>
        <begin position="85"/>
        <end position="94"/>
    </location>
</feature>
<sequence>MTTAAYTTLPPPHPGLPPTSSHGSESEEVEKNITDPLRHIRTVLLPTQIIKSNPKAKLVQHFIRPKSANVHLKPTKASNRAKKRVLSDSEDRKSPSGTPPSEHNPPNSKSGIKSNSQPAKAFRRAAPSSDFRRHESFWFHDGSLFIQLDGVRFKIHRTRLRRASSFLGRVFDIREAAYIKSSMNISLKSGDFLDVSVKVEEVDGFDLYILDGIHVSLEDFEVLVNLIDGGLEYVYGSGQVPFSVLASAIRAATTFQCPGIRSWAIQSIEAIWNPRRAFLEPLPNASQILTLARTYHMAETVTDRALYELLRAENFDELRNMHPPFLQKRLDIARGKMHDAWISIAADPDKSSVSCPWRPGLDSEAACISHSPSGVRDNHIKVVHTALFIDRYMYDPIGGLESLISGEINWSATGYCPGCVQLKTRLWTDKKDKLVQELNLWFQDFKKAAASL</sequence>
<accession>A0AAD7EWD9</accession>
<gene>
    <name evidence="2" type="ORF">DFH08DRAFT_985429</name>
</gene>
<protein>
    <recommendedName>
        <fullName evidence="4">BTB domain-containing protein</fullName>
    </recommendedName>
</protein>
<name>A0AAD7EWD9_9AGAR</name>
<reference evidence="2" key="1">
    <citation type="submission" date="2023-03" db="EMBL/GenBank/DDBJ databases">
        <title>Massive genome expansion in bonnet fungi (Mycena s.s.) driven by repeated elements and novel gene families across ecological guilds.</title>
        <authorList>
            <consortium name="Lawrence Berkeley National Laboratory"/>
            <person name="Harder C.B."/>
            <person name="Miyauchi S."/>
            <person name="Viragh M."/>
            <person name="Kuo A."/>
            <person name="Thoen E."/>
            <person name="Andreopoulos B."/>
            <person name="Lu D."/>
            <person name="Skrede I."/>
            <person name="Drula E."/>
            <person name="Henrissat B."/>
            <person name="Morin E."/>
            <person name="Kohler A."/>
            <person name="Barry K."/>
            <person name="LaButti K."/>
            <person name="Morin E."/>
            <person name="Salamov A."/>
            <person name="Lipzen A."/>
            <person name="Mereny Z."/>
            <person name="Hegedus B."/>
            <person name="Baldrian P."/>
            <person name="Stursova M."/>
            <person name="Weitz H."/>
            <person name="Taylor A."/>
            <person name="Grigoriev I.V."/>
            <person name="Nagy L.G."/>
            <person name="Martin F."/>
            <person name="Kauserud H."/>
        </authorList>
    </citation>
    <scope>NUCLEOTIDE SEQUENCE</scope>
    <source>
        <strain evidence="2">CBHHK002</strain>
    </source>
</reference>
<evidence type="ECO:0000313" key="2">
    <source>
        <dbReference type="EMBL" id="KAJ7354644.1"/>
    </source>
</evidence>
<evidence type="ECO:0008006" key="4">
    <source>
        <dbReference type="Google" id="ProtNLM"/>
    </source>
</evidence>
<feature type="region of interest" description="Disordered" evidence="1">
    <location>
        <begin position="69"/>
        <end position="125"/>
    </location>
</feature>